<geneLocation type="plasmid" evidence="1 2">
    <name>pREB8</name>
</geneLocation>
<keyword evidence="2" id="KW-1185">Reference proteome</keyword>
<dbReference type="RefSeq" id="WP_012168510.1">
    <property type="nucleotide sequence ID" value="NC_009933.1"/>
</dbReference>
<keyword evidence="1" id="KW-0614">Plasmid</keyword>
<sequence>MDYNKEAFNCAQKSTTAPTFLEARAILADIQIKKITNQDVLEYVQYCNELADFCIKYGISRDNMPTFLGVITGTDYRKAAGITIWESIKDLSIINGPAKMILSGLWMRLRLSGWFKLHDKLTKQYSPEGSKA</sequence>
<dbReference type="AlphaFoldDB" id="A8ZR15"/>
<name>A8ZR15_ACAM1</name>
<dbReference type="HOGENOM" id="CLU_1912466_0_0_3"/>
<evidence type="ECO:0000313" key="2">
    <source>
        <dbReference type="Proteomes" id="UP000000268"/>
    </source>
</evidence>
<dbReference type="KEGG" id="amr:AM1_H0101"/>
<protein>
    <submittedName>
        <fullName evidence="1">Uncharacterized protein</fullName>
    </submittedName>
</protein>
<dbReference type="Proteomes" id="UP000000268">
    <property type="component" value="Plasmid pREB8"/>
</dbReference>
<reference evidence="1 2" key="1">
    <citation type="journal article" date="2008" name="Proc. Natl. Acad. Sci. U.S.A.">
        <title>Niche adaptation and genome expansion in the chlorophyll d-producing cyanobacterium Acaryochloris marina.</title>
        <authorList>
            <person name="Swingley W.D."/>
            <person name="Chen M."/>
            <person name="Cheung P.C."/>
            <person name="Conrad A.L."/>
            <person name="Dejesa L.C."/>
            <person name="Hao J."/>
            <person name="Honchak B.M."/>
            <person name="Karbach L.E."/>
            <person name="Kurdoglu A."/>
            <person name="Lahiri S."/>
            <person name="Mastrian S.D."/>
            <person name="Miyashita H."/>
            <person name="Page L."/>
            <person name="Ramakrishna P."/>
            <person name="Satoh S."/>
            <person name="Sattley W.M."/>
            <person name="Shimada Y."/>
            <person name="Taylor H.L."/>
            <person name="Tomo T."/>
            <person name="Tsuchiya T."/>
            <person name="Wang Z.T."/>
            <person name="Raymond J."/>
            <person name="Mimuro M."/>
            <person name="Blankenship R.E."/>
            <person name="Touchman J.W."/>
        </authorList>
    </citation>
    <scope>NUCLEOTIDE SEQUENCE [LARGE SCALE GENOMIC DNA]</scope>
    <source>
        <strain evidence="2">MBIC 11017</strain>
        <plasmid evidence="2">Plasmid pREB8</plasmid>
    </source>
</reference>
<dbReference type="EMBL" id="CP000845">
    <property type="protein sequence ID" value="ABW33451.1"/>
    <property type="molecule type" value="Genomic_DNA"/>
</dbReference>
<gene>
    <name evidence="1" type="ordered locus">AM1_H0101</name>
</gene>
<evidence type="ECO:0000313" key="1">
    <source>
        <dbReference type="EMBL" id="ABW33451.1"/>
    </source>
</evidence>
<accession>A8ZR15</accession>
<organism evidence="1 2">
    <name type="scientific">Acaryochloris marina (strain MBIC 11017)</name>
    <dbReference type="NCBI Taxonomy" id="329726"/>
    <lineage>
        <taxon>Bacteria</taxon>
        <taxon>Bacillati</taxon>
        <taxon>Cyanobacteriota</taxon>
        <taxon>Cyanophyceae</taxon>
        <taxon>Acaryochloridales</taxon>
        <taxon>Acaryochloridaceae</taxon>
        <taxon>Acaryochloris</taxon>
    </lineage>
</organism>
<proteinExistence type="predicted"/>